<name>A0A829HAX0_9GAMM</name>
<keyword evidence="3" id="KW-0804">Transcription</keyword>
<dbReference type="GO" id="GO:0003700">
    <property type="term" value="F:DNA-binding transcription factor activity"/>
    <property type="evidence" value="ECO:0007669"/>
    <property type="project" value="InterPro"/>
</dbReference>
<evidence type="ECO:0000313" key="5">
    <source>
        <dbReference type="EMBL" id="EPF70782.1"/>
    </source>
</evidence>
<proteinExistence type="predicted"/>
<dbReference type="PROSITE" id="PS01124">
    <property type="entry name" value="HTH_ARAC_FAMILY_2"/>
    <property type="match status" value="1"/>
</dbReference>
<dbReference type="PANTHER" id="PTHR47894:SF1">
    <property type="entry name" value="HTH-TYPE TRANSCRIPTIONAL REGULATOR VQSM"/>
    <property type="match status" value="1"/>
</dbReference>
<dbReference type="SMART" id="SM00342">
    <property type="entry name" value="HTH_ARAC"/>
    <property type="match status" value="1"/>
</dbReference>
<sequence length="346" mass="39546">MNKNPTVNGAIAGMFLEFISENHLDLPLGKTYLENWKIDGRVSIFELGLCLRLIQEKCPDSGLGMKIAQYFQPVYSGLLGYLILPCQNFNQAIMQFKKYYALMWDGFSVDIIEDDEFVTVSWNVPALEIYKNHVELLEIIRIGYELGISCFIKMLHQLTNEYSLLQPILIKLPGNQPENTNIYPDFFQCPILFDANCGAVSFNKAILKSPINLNNTYFLELLNRQAEAYLKSINLAQKNIHTDFVLKFQKVLGHGIEVGTPTIEYVAKELAMSKSTLSKRLLDQNLSFQSLLDKVRLELAKMYMADQLLSLAEISNLLAFSEQSAFNRFFKRVTGLSPNKYRKSFL</sequence>
<dbReference type="GO" id="GO:0000976">
    <property type="term" value="F:transcription cis-regulatory region binding"/>
    <property type="evidence" value="ECO:0007669"/>
    <property type="project" value="TreeGrafter"/>
</dbReference>
<protein>
    <recommendedName>
        <fullName evidence="4">HTH araC/xylS-type domain-containing protein</fullName>
    </recommendedName>
</protein>
<dbReference type="RefSeq" id="WP_016660672.1">
    <property type="nucleotide sequence ID" value="NZ_ASQH01000027.1"/>
</dbReference>
<dbReference type="InterPro" id="IPR018060">
    <property type="entry name" value="HTH_AraC"/>
</dbReference>
<dbReference type="Pfam" id="PF12833">
    <property type="entry name" value="HTH_18"/>
    <property type="match status" value="1"/>
</dbReference>
<dbReference type="AlphaFoldDB" id="A0A829HAX0"/>
<dbReference type="PROSITE" id="PS00041">
    <property type="entry name" value="HTH_ARAC_FAMILY_1"/>
    <property type="match status" value="1"/>
</dbReference>
<gene>
    <name evidence="5" type="ORF">F957_03951</name>
</gene>
<dbReference type="InterPro" id="IPR009057">
    <property type="entry name" value="Homeodomain-like_sf"/>
</dbReference>
<evidence type="ECO:0000256" key="3">
    <source>
        <dbReference type="ARBA" id="ARBA00023163"/>
    </source>
</evidence>
<reference evidence="5 6" key="1">
    <citation type="submission" date="2013-06" db="EMBL/GenBank/DDBJ databases">
        <title>The Genome Sequence of Acinetobacter gyllenbergii CIP 110306.</title>
        <authorList>
            <consortium name="The Broad Institute Genome Sequencing Platform"/>
            <consortium name="The Broad Institute Genome Sequencing Center for Infectious Disease"/>
            <person name="Cerqueira G."/>
            <person name="Feldgarden M."/>
            <person name="Courvalin P."/>
            <person name="Perichon B."/>
            <person name="Grillot-Courvalin C."/>
            <person name="Clermont D."/>
            <person name="Rocha E."/>
            <person name="Yoon E.-J."/>
            <person name="Nemec A."/>
            <person name="Young S.K."/>
            <person name="Zeng Q."/>
            <person name="Gargeya S."/>
            <person name="Fitzgerald M."/>
            <person name="Abouelleil A."/>
            <person name="Alvarado L."/>
            <person name="Berlin A.M."/>
            <person name="Chapman S.B."/>
            <person name="Dewar J."/>
            <person name="Goldberg J."/>
            <person name="Griggs A."/>
            <person name="Gujja S."/>
            <person name="Hansen M."/>
            <person name="Howarth C."/>
            <person name="Imamovic A."/>
            <person name="Larimer J."/>
            <person name="McCowan C."/>
            <person name="Murphy C."/>
            <person name="Pearson M."/>
            <person name="Priest M."/>
            <person name="Roberts A."/>
            <person name="Saif S."/>
            <person name="Shea T."/>
            <person name="Sykes S."/>
            <person name="Wortman J."/>
            <person name="Nusbaum C."/>
            <person name="Birren B."/>
        </authorList>
    </citation>
    <scope>NUCLEOTIDE SEQUENCE [LARGE SCALE GENOMIC DNA]</scope>
    <source>
        <strain evidence="5 6">CIP 110306</strain>
    </source>
</reference>
<evidence type="ECO:0000256" key="1">
    <source>
        <dbReference type="ARBA" id="ARBA00023015"/>
    </source>
</evidence>
<dbReference type="Gene3D" id="1.10.10.60">
    <property type="entry name" value="Homeodomain-like"/>
    <property type="match status" value="1"/>
</dbReference>
<keyword evidence="2" id="KW-0238">DNA-binding</keyword>
<comment type="caution">
    <text evidence="5">The sequence shown here is derived from an EMBL/GenBank/DDBJ whole genome shotgun (WGS) entry which is preliminary data.</text>
</comment>
<keyword evidence="1" id="KW-0805">Transcription regulation</keyword>
<evidence type="ECO:0000259" key="4">
    <source>
        <dbReference type="PROSITE" id="PS01124"/>
    </source>
</evidence>
<dbReference type="EMBL" id="ATGG01000058">
    <property type="protein sequence ID" value="EPF70782.1"/>
    <property type="molecule type" value="Genomic_DNA"/>
</dbReference>
<dbReference type="GO" id="GO:0005829">
    <property type="term" value="C:cytosol"/>
    <property type="evidence" value="ECO:0007669"/>
    <property type="project" value="TreeGrafter"/>
</dbReference>
<evidence type="ECO:0000313" key="6">
    <source>
        <dbReference type="Proteomes" id="UP000014523"/>
    </source>
</evidence>
<accession>A0A829HAX0</accession>
<organism evidence="5 6">
    <name type="scientific">Acinetobacter gyllenbergii CIP 110306 = MTCC 11365</name>
    <dbReference type="NCBI Taxonomy" id="1217657"/>
    <lineage>
        <taxon>Bacteria</taxon>
        <taxon>Pseudomonadati</taxon>
        <taxon>Pseudomonadota</taxon>
        <taxon>Gammaproteobacteria</taxon>
        <taxon>Moraxellales</taxon>
        <taxon>Moraxellaceae</taxon>
        <taxon>Acinetobacter</taxon>
    </lineage>
</organism>
<dbReference type="Pfam" id="PF12625">
    <property type="entry name" value="Arabinose_bd"/>
    <property type="match status" value="1"/>
</dbReference>
<keyword evidence="6" id="KW-1185">Reference proteome</keyword>
<evidence type="ECO:0000256" key="2">
    <source>
        <dbReference type="ARBA" id="ARBA00023125"/>
    </source>
</evidence>
<dbReference type="InterPro" id="IPR018062">
    <property type="entry name" value="HTH_AraC-typ_CS"/>
</dbReference>
<feature type="domain" description="HTH araC/xylS-type" evidence="4">
    <location>
        <begin position="246"/>
        <end position="344"/>
    </location>
</feature>
<dbReference type="InterPro" id="IPR032687">
    <property type="entry name" value="AraC-type_N"/>
</dbReference>
<dbReference type="Proteomes" id="UP000014523">
    <property type="component" value="Unassembled WGS sequence"/>
</dbReference>
<dbReference type="SUPFAM" id="SSF46689">
    <property type="entry name" value="Homeodomain-like"/>
    <property type="match status" value="1"/>
</dbReference>
<dbReference type="PANTHER" id="PTHR47894">
    <property type="entry name" value="HTH-TYPE TRANSCRIPTIONAL REGULATOR GADX"/>
    <property type="match status" value="1"/>
</dbReference>